<proteinExistence type="predicted"/>
<keyword evidence="3" id="KW-1185">Reference proteome</keyword>
<evidence type="ECO:0000313" key="3">
    <source>
        <dbReference type="Proteomes" id="UP000324222"/>
    </source>
</evidence>
<comment type="caution">
    <text evidence="2">The sequence shown here is derived from an EMBL/GenBank/DDBJ whole genome shotgun (WGS) entry which is preliminary data.</text>
</comment>
<feature type="region of interest" description="Disordered" evidence="1">
    <location>
        <begin position="32"/>
        <end position="60"/>
    </location>
</feature>
<organism evidence="2 3">
    <name type="scientific">Portunus trituberculatus</name>
    <name type="common">Swimming crab</name>
    <name type="synonym">Neptunus trituberculatus</name>
    <dbReference type="NCBI Taxonomy" id="210409"/>
    <lineage>
        <taxon>Eukaryota</taxon>
        <taxon>Metazoa</taxon>
        <taxon>Ecdysozoa</taxon>
        <taxon>Arthropoda</taxon>
        <taxon>Crustacea</taxon>
        <taxon>Multicrustacea</taxon>
        <taxon>Malacostraca</taxon>
        <taxon>Eumalacostraca</taxon>
        <taxon>Eucarida</taxon>
        <taxon>Decapoda</taxon>
        <taxon>Pleocyemata</taxon>
        <taxon>Brachyura</taxon>
        <taxon>Eubrachyura</taxon>
        <taxon>Portunoidea</taxon>
        <taxon>Portunidae</taxon>
        <taxon>Portuninae</taxon>
        <taxon>Portunus</taxon>
    </lineage>
</organism>
<reference evidence="2 3" key="1">
    <citation type="submission" date="2019-05" db="EMBL/GenBank/DDBJ databases">
        <title>Another draft genome of Portunus trituberculatus and its Hox gene families provides insights of decapod evolution.</title>
        <authorList>
            <person name="Jeong J.-H."/>
            <person name="Song I."/>
            <person name="Kim S."/>
            <person name="Choi T."/>
            <person name="Kim D."/>
            <person name="Ryu S."/>
            <person name="Kim W."/>
        </authorList>
    </citation>
    <scope>NUCLEOTIDE SEQUENCE [LARGE SCALE GENOMIC DNA]</scope>
    <source>
        <tissue evidence="2">Muscle</tissue>
    </source>
</reference>
<dbReference type="Proteomes" id="UP000324222">
    <property type="component" value="Unassembled WGS sequence"/>
</dbReference>
<feature type="compositionally biased region" description="Basic and acidic residues" evidence="1">
    <location>
        <begin position="33"/>
        <end position="42"/>
    </location>
</feature>
<dbReference type="AlphaFoldDB" id="A0A5B7GJR8"/>
<accession>A0A5B7GJR8</accession>
<gene>
    <name evidence="2" type="ORF">E2C01_054506</name>
</gene>
<evidence type="ECO:0000313" key="2">
    <source>
        <dbReference type="EMBL" id="MPC60460.1"/>
    </source>
</evidence>
<evidence type="ECO:0000256" key="1">
    <source>
        <dbReference type="SAM" id="MobiDB-lite"/>
    </source>
</evidence>
<sequence length="126" mass="13593">MVRQLWSVVTQVSGVAEVTVVMEVRKMMVAAGDRGDDGHSGDRGVLVTPVTEPRPLRRDQRPVPLVSLDDHASLAAPRVERDGPEVVGALRGKQRAKAPCSLSLAPTLTTILTQPDLVDPKCVYKC</sequence>
<dbReference type="EMBL" id="VSRR010017545">
    <property type="protein sequence ID" value="MPC60460.1"/>
    <property type="molecule type" value="Genomic_DNA"/>
</dbReference>
<name>A0A5B7GJR8_PORTR</name>
<protein>
    <submittedName>
        <fullName evidence="2">Uncharacterized protein</fullName>
    </submittedName>
</protein>